<organism evidence="1 2">
    <name type="scientific">Puccinia graminis f. sp. tritici</name>
    <dbReference type="NCBI Taxonomy" id="56615"/>
    <lineage>
        <taxon>Eukaryota</taxon>
        <taxon>Fungi</taxon>
        <taxon>Dikarya</taxon>
        <taxon>Basidiomycota</taxon>
        <taxon>Pucciniomycotina</taxon>
        <taxon>Pucciniomycetes</taxon>
        <taxon>Pucciniales</taxon>
        <taxon>Pucciniaceae</taxon>
        <taxon>Puccinia</taxon>
    </lineage>
</organism>
<dbReference type="EMBL" id="VDEP01000109">
    <property type="protein sequence ID" value="KAA1130388.1"/>
    <property type="molecule type" value="Genomic_DNA"/>
</dbReference>
<accession>A0A5B0RYC2</accession>
<sequence length="75" mass="8113">MVTLHPDIRADADIRLLFPGKAASASASGYPPPWRVSERISSDTRPLNGRRGTCTLSAYLMFALSFLKALVPAIP</sequence>
<dbReference type="AlphaFoldDB" id="A0A5B0RYC2"/>
<protein>
    <submittedName>
        <fullName evidence="1">Uncharacterized protein</fullName>
    </submittedName>
</protein>
<proteinExistence type="predicted"/>
<dbReference type="Proteomes" id="UP000325313">
    <property type="component" value="Unassembled WGS sequence"/>
</dbReference>
<comment type="caution">
    <text evidence="1">The sequence shown here is derived from an EMBL/GenBank/DDBJ whole genome shotgun (WGS) entry which is preliminary data.</text>
</comment>
<evidence type="ECO:0000313" key="2">
    <source>
        <dbReference type="Proteomes" id="UP000325313"/>
    </source>
</evidence>
<gene>
    <name evidence="1" type="ORF">PGTUg99_009115</name>
</gene>
<reference evidence="1 2" key="1">
    <citation type="submission" date="2019-05" db="EMBL/GenBank/DDBJ databases">
        <title>Emergence of the Ug99 lineage of the wheat stem rust pathogen through somatic hybridization.</title>
        <authorList>
            <person name="Li F."/>
            <person name="Upadhyaya N.M."/>
            <person name="Sperschneider J."/>
            <person name="Matny O."/>
            <person name="Nguyen-Phuc H."/>
            <person name="Mago R."/>
            <person name="Raley C."/>
            <person name="Miller M.E."/>
            <person name="Silverstein K.A.T."/>
            <person name="Henningsen E."/>
            <person name="Hirsch C.D."/>
            <person name="Visser B."/>
            <person name="Pretorius Z.A."/>
            <person name="Steffenson B.J."/>
            <person name="Schwessinger B."/>
            <person name="Dodds P.N."/>
            <person name="Figueroa M."/>
        </authorList>
    </citation>
    <scope>NUCLEOTIDE SEQUENCE [LARGE SCALE GENOMIC DNA]</scope>
    <source>
        <strain evidence="1 2">Ug99</strain>
    </source>
</reference>
<evidence type="ECO:0000313" key="1">
    <source>
        <dbReference type="EMBL" id="KAA1130388.1"/>
    </source>
</evidence>
<name>A0A5B0RYC2_PUCGR</name>